<dbReference type="Gene3D" id="3.20.20.80">
    <property type="entry name" value="Glycosidases"/>
    <property type="match status" value="1"/>
</dbReference>
<dbReference type="SUPFAM" id="SSF51445">
    <property type="entry name" value="(Trans)glycosidases"/>
    <property type="match status" value="1"/>
</dbReference>
<dbReference type="InterPro" id="IPR017853">
    <property type="entry name" value="GH"/>
</dbReference>
<evidence type="ECO:0000313" key="2">
    <source>
        <dbReference type="Proteomes" id="UP000616779"/>
    </source>
</evidence>
<dbReference type="Proteomes" id="UP000616779">
    <property type="component" value="Unassembled WGS sequence"/>
</dbReference>
<evidence type="ECO:0000313" key="1">
    <source>
        <dbReference type="EMBL" id="NOU75174.1"/>
    </source>
</evidence>
<comment type="caution">
    <text evidence="1">The sequence shown here is derived from an EMBL/GenBank/DDBJ whole genome shotgun (WGS) entry which is preliminary data.</text>
</comment>
<accession>A0ABX1Y3W6</accession>
<sequence>MGRLKQYVQHLDHLVQLGITAIYFTPLFEATTNHKYIATSTEWLCLDMGIALNN</sequence>
<proteinExistence type="predicted"/>
<dbReference type="EMBL" id="WHOA01000197">
    <property type="protein sequence ID" value="NOU75174.1"/>
    <property type="molecule type" value="Genomic_DNA"/>
</dbReference>
<gene>
    <name evidence="1" type="ORF">GC098_27940</name>
</gene>
<organism evidence="1 2">
    <name type="scientific">Paenibacillus phytorum</name>
    <dbReference type="NCBI Taxonomy" id="2654977"/>
    <lineage>
        <taxon>Bacteria</taxon>
        <taxon>Bacillati</taxon>
        <taxon>Bacillota</taxon>
        <taxon>Bacilli</taxon>
        <taxon>Bacillales</taxon>
        <taxon>Paenibacillaceae</taxon>
        <taxon>Paenibacillus</taxon>
    </lineage>
</organism>
<name>A0ABX1Y3W6_9BACL</name>
<reference evidence="1 2" key="1">
    <citation type="submission" date="2019-10" db="EMBL/GenBank/DDBJ databases">
        <title>Description of Paenibacillus terrestris sp. nov.</title>
        <authorList>
            <person name="Carlier A."/>
            <person name="Qi S."/>
        </authorList>
    </citation>
    <scope>NUCLEOTIDE SEQUENCE [LARGE SCALE GENOMIC DNA]</scope>
    <source>
        <strain evidence="1 2">LMG 31458</strain>
    </source>
</reference>
<evidence type="ECO:0008006" key="3">
    <source>
        <dbReference type="Google" id="ProtNLM"/>
    </source>
</evidence>
<keyword evidence="2" id="KW-1185">Reference proteome</keyword>
<protein>
    <recommendedName>
        <fullName evidence="3">Glycosyl hydrolase family 13 catalytic domain-containing protein</fullName>
    </recommendedName>
</protein>